<name>A0ABQ4PTG9_9PROT</name>
<gene>
    <name evidence="1" type="ORF">PsB1_0415</name>
</gene>
<organism evidence="1 2">
    <name type="scientific">Candidatus Phycosocius spiralis</name>
    <dbReference type="NCBI Taxonomy" id="2815099"/>
    <lineage>
        <taxon>Bacteria</taxon>
        <taxon>Pseudomonadati</taxon>
        <taxon>Pseudomonadota</taxon>
        <taxon>Alphaproteobacteria</taxon>
        <taxon>Caulobacterales</taxon>
        <taxon>Caulobacterales incertae sedis</taxon>
        <taxon>Candidatus Phycosocius</taxon>
    </lineage>
</organism>
<sequence>MTMTMRFVGRCSNDTSPAPWGRMLRLQKGNAKVSVAFGNGGFGSMQFETNAI</sequence>
<accession>A0ABQ4PTG9</accession>
<keyword evidence="2" id="KW-1185">Reference proteome</keyword>
<dbReference type="Proteomes" id="UP001161064">
    <property type="component" value="Unassembled WGS sequence"/>
</dbReference>
<dbReference type="EMBL" id="BPFZ01000002">
    <property type="protein sequence ID" value="GIU66261.1"/>
    <property type="molecule type" value="Genomic_DNA"/>
</dbReference>
<evidence type="ECO:0000313" key="1">
    <source>
        <dbReference type="EMBL" id="GIU66261.1"/>
    </source>
</evidence>
<protein>
    <submittedName>
        <fullName evidence="1">Uncharacterized protein</fullName>
    </submittedName>
</protein>
<proteinExistence type="predicted"/>
<reference evidence="1" key="1">
    <citation type="submission" date="2021-05" db="EMBL/GenBank/DDBJ databases">
        <authorList>
            <person name="Tanabe Y."/>
        </authorList>
    </citation>
    <scope>NUCLEOTIDE SEQUENCE</scope>
    <source>
        <strain evidence="1">BOTRYCO-1</strain>
    </source>
</reference>
<evidence type="ECO:0000313" key="2">
    <source>
        <dbReference type="Proteomes" id="UP001161064"/>
    </source>
</evidence>
<comment type="caution">
    <text evidence="1">The sequence shown here is derived from an EMBL/GenBank/DDBJ whole genome shotgun (WGS) entry which is preliminary data.</text>
</comment>
<reference evidence="1" key="2">
    <citation type="journal article" date="2023" name="ISME Commun">
        <title>Characterization of a bloom-associated alphaproteobacterial lineage, 'Candidatus Phycosocius': insights into freshwater algal-bacterial interactions.</title>
        <authorList>
            <person name="Tanabe Y."/>
            <person name="Yamaguchi H."/>
            <person name="Yoshida M."/>
            <person name="Kai A."/>
            <person name="Okazaki Y."/>
        </authorList>
    </citation>
    <scope>NUCLEOTIDE SEQUENCE</scope>
    <source>
        <strain evidence="1">BOTRYCO-1</strain>
    </source>
</reference>